<dbReference type="FunFam" id="3.30.160.60:FF:002063">
    <property type="entry name" value="RB associated KRAB zinc finger"/>
    <property type="match status" value="1"/>
</dbReference>
<feature type="domain" description="C2H2-type" evidence="13">
    <location>
        <begin position="349"/>
        <end position="376"/>
    </location>
</feature>
<dbReference type="FunFam" id="3.30.160.60:FF:001954">
    <property type="entry name" value="Zinc finger protein 787"/>
    <property type="match status" value="1"/>
</dbReference>
<dbReference type="FunFam" id="3.30.160.60:FF:000016">
    <property type="entry name" value="zinc finger protein 37 homolog"/>
    <property type="match status" value="1"/>
</dbReference>
<evidence type="ECO:0000256" key="6">
    <source>
        <dbReference type="ARBA" id="ARBA00022833"/>
    </source>
</evidence>
<keyword evidence="3" id="KW-0479">Metal-binding</keyword>
<dbReference type="PROSITE" id="PS00028">
    <property type="entry name" value="ZINC_FINGER_C2H2_1"/>
    <property type="match status" value="7"/>
</dbReference>
<reference evidence="15" key="2">
    <citation type="submission" date="2025-09" db="UniProtKB">
        <authorList>
            <consortium name="Ensembl"/>
        </authorList>
    </citation>
    <scope>IDENTIFICATION</scope>
</reference>
<evidence type="ECO:0000256" key="11">
    <source>
        <dbReference type="PROSITE-ProRule" id="PRU00042"/>
    </source>
</evidence>
<dbReference type="GO" id="GO:0008270">
    <property type="term" value="F:zinc ion binding"/>
    <property type="evidence" value="ECO:0007669"/>
    <property type="project" value="UniProtKB-KW"/>
</dbReference>
<evidence type="ECO:0000256" key="3">
    <source>
        <dbReference type="ARBA" id="ARBA00022723"/>
    </source>
</evidence>
<dbReference type="InterPro" id="IPR038269">
    <property type="entry name" value="SCAN_sf"/>
</dbReference>
<feature type="compositionally biased region" description="Basic and acidic residues" evidence="12">
    <location>
        <begin position="192"/>
        <end position="206"/>
    </location>
</feature>
<keyword evidence="8" id="KW-0238">DNA-binding</keyword>
<dbReference type="Pfam" id="PF00096">
    <property type="entry name" value="zf-C2H2"/>
    <property type="match status" value="7"/>
</dbReference>
<evidence type="ECO:0000256" key="10">
    <source>
        <dbReference type="ARBA" id="ARBA00023242"/>
    </source>
</evidence>
<dbReference type="FunFam" id="3.30.160.60:FF:002343">
    <property type="entry name" value="Zinc finger protein 33A"/>
    <property type="match status" value="2"/>
</dbReference>
<keyword evidence="7" id="KW-0805">Transcription regulation</keyword>
<reference evidence="15" key="1">
    <citation type="submission" date="2025-08" db="UniProtKB">
        <authorList>
            <consortium name="Ensembl"/>
        </authorList>
    </citation>
    <scope>IDENTIFICATION</scope>
</reference>
<dbReference type="GO" id="GO:0000981">
    <property type="term" value="F:DNA-binding transcription factor activity, RNA polymerase II-specific"/>
    <property type="evidence" value="ECO:0007669"/>
    <property type="project" value="TreeGrafter"/>
</dbReference>
<keyword evidence="5 11" id="KW-0863">Zinc-finger</keyword>
<dbReference type="PROSITE" id="PS50157">
    <property type="entry name" value="ZINC_FINGER_C2H2_2"/>
    <property type="match status" value="7"/>
</dbReference>
<feature type="domain" description="SCAN box" evidence="14">
    <location>
        <begin position="45"/>
        <end position="89"/>
    </location>
</feature>
<dbReference type="Gene3D" id="3.30.160.60">
    <property type="entry name" value="Classic Zinc Finger"/>
    <property type="match status" value="7"/>
</dbReference>
<feature type="domain" description="C2H2-type" evidence="13">
    <location>
        <begin position="321"/>
        <end position="348"/>
    </location>
</feature>
<keyword evidence="9" id="KW-0804">Transcription</keyword>
<dbReference type="AlphaFoldDB" id="A0A8C0H134"/>
<dbReference type="SUPFAM" id="SSF57667">
    <property type="entry name" value="beta-beta-alpha zinc fingers"/>
    <property type="match status" value="4"/>
</dbReference>
<evidence type="ECO:0000313" key="15">
    <source>
        <dbReference type="Ensembl" id="ENSCABP00000012202.1"/>
    </source>
</evidence>
<dbReference type="SMART" id="SM00355">
    <property type="entry name" value="ZnF_C2H2"/>
    <property type="match status" value="7"/>
</dbReference>
<evidence type="ECO:0000256" key="12">
    <source>
        <dbReference type="SAM" id="MobiDB-lite"/>
    </source>
</evidence>
<dbReference type="Pfam" id="PF02023">
    <property type="entry name" value="SCAN"/>
    <property type="match status" value="1"/>
</dbReference>
<evidence type="ECO:0000256" key="9">
    <source>
        <dbReference type="ARBA" id="ARBA00023163"/>
    </source>
</evidence>
<name>A0A8C0H134_CHEAB</name>
<dbReference type="PANTHER" id="PTHR23226:SF419">
    <property type="entry name" value="FI21258P1-RELATED"/>
    <property type="match status" value="1"/>
</dbReference>
<dbReference type="PROSITE" id="PS50804">
    <property type="entry name" value="SCAN_BOX"/>
    <property type="match status" value="1"/>
</dbReference>
<comment type="subcellular location">
    <subcellularLocation>
        <location evidence="1">Nucleus</location>
    </subcellularLocation>
</comment>
<evidence type="ECO:0000256" key="5">
    <source>
        <dbReference type="ARBA" id="ARBA00022771"/>
    </source>
</evidence>
<proteinExistence type="inferred from homology"/>
<feature type="domain" description="C2H2-type" evidence="13">
    <location>
        <begin position="293"/>
        <end position="320"/>
    </location>
</feature>
<evidence type="ECO:0000256" key="8">
    <source>
        <dbReference type="ARBA" id="ARBA00023125"/>
    </source>
</evidence>
<dbReference type="InterPro" id="IPR003309">
    <property type="entry name" value="SCAN_dom"/>
</dbReference>
<evidence type="ECO:0000256" key="7">
    <source>
        <dbReference type="ARBA" id="ARBA00023015"/>
    </source>
</evidence>
<keyword evidence="16" id="KW-1185">Reference proteome</keyword>
<protein>
    <submittedName>
        <fullName evidence="15">Uncharacterized protein</fullName>
    </submittedName>
</protein>
<dbReference type="GeneTree" id="ENSGT00940000154411"/>
<dbReference type="OMA" id="SERPHPC"/>
<evidence type="ECO:0000259" key="13">
    <source>
        <dbReference type="PROSITE" id="PS50157"/>
    </source>
</evidence>
<dbReference type="Proteomes" id="UP000694404">
    <property type="component" value="Unplaced"/>
</dbReference>
<dbReference type="PANTHER" id="PTHR23226">
    <property type="entry name" value="ZINC FINGER AND SCAN DOMAIN-CONTAINING"/>
    <property type="match status" value="1"/>
</dbReference>
<keyword evidence="6" id="KW-0862">Zinc</keyword>
<feature type="compositionally biased region" description="Basic and acidic residues" evidence="12">
    <location>
        <begin position="148"/>
        <end position="157"/>
    </location>
</feature>
<feature type="domain" description="C2H2-type" evidence="13">
    <location>
        <begin position="377"/>
        <end position="404"/>
    </location>
</feature>
<feature type="region of interest" description="Disordered" evidence="12">
    <location>
        <begin position="145"/>
        <end position="207"/>
    </location>
</feature>
<dbReference type="InterPro" id="IPR013087">
    <property type="entry name" value="Znf_C2H2_type"/>
</dbReference>
<feature type="domain" description="C2H2-type" evidence="13">
    <location>
        <begin position="237"/>
        <end position="264"/>
    </location>
</feature>
<feature type="domain" description="C2H2-type" evidence="13">
    <location>
        <begin position="265"/>
        <end position="292"/>
    </location>
</feature>
<accession>A0A8C0H134</accession>
<evidence type="ECO:0000256" key="4">
    <source>
        <dbReference type="ARBA" id="ARBA00022737"/>
    </source>
</evidence>
<feature type="compositionally biased region" description="Basic and acidic residues" evidence="12">
    <location>
        <begin position="169"/>
        <end position="183"/>
    </location>
</feature>
<dbReference type="Ensembl" id="ENSCABT00000013382.1">
    <property type="protein sequence ID" value="ENSCABP00000012202.1"/>
    <property type="gene ID" value="ENSCABG00000009130.1"/>
</dbReference>
<dbReference type="InterPro" id="IPR036236">
    <property type="entry name" value="Znf_C2H2_sf"/>
</dbReference>
<dbReference type="GO" id="GO:0000978">
    <property type="term" value="F:RNA polymerase II cis-regulatory region sequence-specific DNA binding"/>
    <property type="evidence" value="ECO:0007669"/>
    <property type="project" value="TreeGrafter"/>
</dbReference>
<dbReference type="SMART" id="SM00431">
    <property type="entry name" value="SCAN"/>
    <property type="match status" value="1"/>
</dbReference>
<dbReference type="SUPFAM" id="SSF47353">
    <property type="entry name" value="Retrovirus capsid dimerization domain-like"/>
    <property type="match status" value="1"/>
</dbReference>
<evidence type="ECO:0000256" key="2">
    <source>
        <dbReference type="ARBA" id="ARBA00006991"/>
    </source>
</evidence>
<dbReference type="FunFam" id="3.30.160.60:FF:000188">
    <property type="entry name" value="Zinc finger protein 787"/>
    <property type="match status" value="1"/>
</dbReference>
<feature type="domain" description="C2H2-type" evidence="13">
    <location>
        <begin position="405"/>
        <end position="432"/>
    </location>
</feature>
<dbReference type="Gene3D" id="1.10.4020.10">
    <property type="entry name" value="DNA breaking-rejoining enzymes"/>
    <property type="match status" value="1"/>
</dbReference>
<dbReference type="GO" id="GO:0005634">
    <property type="term" value="C:nucleus"/>
    <property type="evidence" value="ECO:0007669"/>
    <property type="project" value="UniProtKB-SubCell"/>
</dbReference>
<dbReference type="FunFam" id="3.30.160.60:FF:000446">
    <property type="entry name" value="Zinc finger protein"/>
    <property type="match status" value="1"/>
</dbReference>
<evidence type="ECO:0000259" key="14">
    <source>
        <dbReference type="PROSITE" id="PS50804"/>
    </source>
</evidence>
<keyword evidence="4" id="KW-0677">Repeat</keyword>
<evidence type="ECO:0000313" key="16">
    <source>
        <dbReference type="Proteomes" id="UP000694404"/>
    </source>
</evidence>
<sequence length="435" mass="49860">MAAKHCGRKPLGLQIQGPLQQVVLTHVKVETENPAGCNISTEMQRLHFRQFRYQEAKGPREVCSRLRELSHRWLKPEIRTKEQIMELWVWVRHPETCAQAVSLAEDFQLGQREAGVWEQQVRAGSGECPGGCLLWAPGEDVRLPQSCRTEDQPRDEGPENLLLPSVPERGSEESVTHKCEQRGACKRQKRSPAHETDPPGERESRFRRLTQLPALGRPRTIGDHHHQSNFLRTEKPHRCRDCGERFGDKQKLTEHGKVHRSERPHPCAECGKSFNRLAHLKTHQRTHTGEKPYFCAECGKRFGHLSTLTTHQRLHTGERPYSCAECGKTFTHPSDLNKHQRSHTGERPYPCAECGKRFSQLSNLTKHQRSHTEERPYPCTECGKSFKYLADLTVHERSHTGERPFPCPECGKSFSNKSSLARHQRIHARAAARNK</sequence>
<comment type="similarity">
    <text evidence="2">Belongs to the krueppel C2H2-type zinc-finger protein family.</text>
</comment>
<organism evidence="15 16">
    <name type="scientific">Chelonoidis abingdonii</name>
    <name type="common">Abingdon island giant tortoise</name>
    <name type="synonym">Testudo abingdonii</name>
    <dbReference type="NCBI Taxonomy" id="106734"/>
    <lineage>
        <taxon>Eukaryota</taxon>
        <taxon>Metazoa</taxon>
        <taxon>Chordata</taxon>
        <taxon>Craniata</taxon>
        <taxon>Vertebrata</taxon>
        <taxon>Euteleostomi</taxon>
        <taxon>Archelosauria</taxon>
        <taxon>Testudinata</taxon>
        <taxon>Testudines</taxon>
        <taxon>Cryptodira</taxon>
        <taxon>Durocryptodira</taxon>
        <taxon>Testudinoidea</taxon>
        <taxon>Testudinidae</taxon>
        <taxon>Chelonoidis</taxon>
    </lineage>
</organism>
<keyword evidence="10" id="KW-0539">Nucleus</keyword>
<evidence type="ECO:0000256" key="1">
    <source>
        <dbReference type="ARBA" id="ARBA00004123"/>
    </source>
</evidence>